<gene>
    <name evidence="2" type="ORF">SDC9_200650</name>
</gene>
<sequence>MGKVHHAHHAKNQCEANGHQKVEQPDDEAIGQRLTNQKSKVHGGIPDRLSLDHLHSVSEQVASTTSWPSCTRAM</sequence>
<protein>
    <submittedName>
        <fullName evidence="2">Uncharacterized protein</fullName>
    </submittedName>
</protein>
<proteinExistence type="predicted"/>
<feature type="compositionally biased region" description="Basic residues" evidence="1">
    <location>
        <begin position="1"/>
        <end position="11"/>
    </location>
</feature>
<feature type="region of interest" description="Disordered" evidence="1">
    <location>
        <begin position="1"/>
        <end position="45"/>
    </location>
</feature>
<comment type="caution">
    <text evidence="2">The sequence shown here is derived from an EMBL/GenBank/DDBJ whole genome shotgun (WGS) entry which is preliminary data.</text>
</comment>
<accession>A0A645IP22</accession>
<name>A0A645IP22_9ZZZZ</name>
<dbReference type="EMBL" id="VSSQ01119651">
    <property type="protein sequence ID" value="MPN52987.1"/>
    <property type="molecule type" value="Genomic_DNA"/>
</dbReference>
<evidence type="ECO:0000313" key="2">
    <source>
        <dbReference type="EMBL" id="MPN52987.1"/>
    </source>
</evidence>
<dbReference type="AlphaFoldDB" id="A0A645IP22"/>
<reference evidence="2" key="1">
    <citation type="submission" date="2019-08" db="EMBL/GenBank/DDBJ databases">
        <authorList>
            <person name="Kucharzyk K."/>
            <person name="Murdoch R.W."/>
            <person name="Higgins S."/>
            <person name="Loffler F."/>
        </authorList>
    </citation>
    <scope>NUCLEOTIDE SEQUENCE</scope>
</reference>
<organism evidence="2">
    <name type="scientific">bioreactor metagenome</name>
    <dbReference type="NCBI Taxonomy" id="1076179"/>
    <lineage>
        <taxon>unclassified sequences</taxon>
        <taxon>metagenomes</taxon>
        <taxon>ecological metagenomes</taxon>
    </lineage>
</organism>
<evidence type="ECO:0000256" key="1">
    <source>
        <dbReference type="SAM" id="MobiDB-lite"/>
    </source>
</evidence>